<dbReference type="OrthoDB" id="994560at2759"/>
<reference evidence="2 3" key="1">
    <citation type="journal article" date="2019" name="Genome Biol. Evol.">
        <title>Insights into the evolution of the New World diploid cottons (Gossypium, subgenus Houzingenia) based on genome sequencing.</title>
        <authorList>
            <person name="Grover C.E."/>
            <person name="Arick M.A. 2nd"/>
            <person name="Thrash A."/>
            <person name="Conover J.L."/>
            <person name="Sanders W.S."/>
            <person name="Peterson D.G."/>
            <person name="Frelichowski J.E."/>
            <person name="Scheffler J.A."/>
            <person name="Scheffler B.E."/>
            <person name="Wendel J.F."/>
        </authorList>
    </citation>
    <scope>NUCLEOTIDE SEQUENCE [LARGE SCALE GENOMIC DNA]</scope>
    <source>
        <strain evidence="2">1</strain>
        <tissue evidence="2">Leaf</tissue>
    </source>
</reference>
<evidence type="ECO:0000256" key="1">
    <source>
        <dbReference type="SAM" id="MobiDB-lite"/>
    </source>
</evidence>
<evidence type="ECO:0000313" key="3">
    <source>
        <dbReference type="Proteomes" id="UP000593576"/>
    </source>
</evidence>
<proteinExistence type="predicted"/>
<evidence type="ECO:0000313" key="2">
    <source>
        <dbReference type="EMBL" id="MBA0877522.1"/>
    </source>
</evidence>
<gene>
    <name evidence="2" type="ORF">Goshw_028609</name>
</gene>
<keyword evidence="3" id="KW-1185">Reference proteome</keyword>
<dbReference type="AlphaFoldDB" id="A0A7J9N2K4"/>
<comment type="caution">
    <text evidence="2">The sequence shown here is derived from an EMBL/GenBank/DDBJ whole genome shotgun (WGS) entry which is preliminary data.</text>
</comment>
<name>A0A7J9N2K4_GOSSC</name>
<feature type="compositionally biased region" description="Polar residues" evidence="1">
    <location>
        <begin position="17"/>
        <end position="33"/>
    </location>
</feature>
<organism evidence="2 3">
    <name type="scientific">Gossypium schwendimanii</name>
    <name type="common">Cotton</name>
    <dbReference type="NCBI Taxonomy" id="34291"/>
    <lineage>
        <taxon>Eukaryota</taxon>
        <taxon>Viridiplantae</taxon>
        <taxon>Streptophyta</taxon>
        <taxon>Embryophyta</taxon>
        <taxon>Tracheophyta</taxon>
        <taxon>Spermatophyta</taxon>
        <taxon>Magnoliopsida</taxon>
        <taxon>eudicotyledons</taxon>
        <taxon>Gunneridae</taxon>
        <taxon>Pentapetalae</taxon>
        <taxon>rosids</taxon>
        <taxon>malvids</taxon>
        <taxon>Malvales</taxon>
        <taxon>Malvaceae</taxon>
        <taxon>Malvoideae</taxon>
        <taxon>Gossypium</taxon>
    </lineage>
</organism>
<dbReference type="Proteomes" id="UP000593576">
    <property type="component" value="Unassembled WGS sequence"/>
</dbReference>
<protein>
    <submittedName>
        <fullName evidence="2">Uncharacterized protein</fullName>
    </submittedName>
</protein>
<accession>A0A7J9N2K4</accession>
<feature type="non-terminal residue" evidence="2">
    <location>
        <position position="1"/>
    </location>
</feature>
<feature type="region of interest" description="Disordered" evidence="1">
    <location>
        <begin position="1"/>
        <end position="51"/>
    </location>
</feature>
<sequence length="51" mass="5707">MEDGFNEYESAPKRQKFTTSKGITQYTIATQPSLGGGPSIKNYKFDADECR</sequence>
<dbReference type="EMBL" id="JABFAF010268471">
    <property type="protein sequence ID" value="MBA0877522.1"/>
    <property type="molecule type" value="Genomic_DNA"/>
</dbReference>